<proteinExistence type="predicted"/>
<reference evidence="1 2" key="1">
    <citation type="journal article" date="2019" name="Sci. Rep.">
        <title>Orb-weaving spider Araneus ventricosus genome elucidates the spidroin gene catalogue.</title>
        <authorList>
            <person name="Kono N."/>
            <person name="Nakamura H."/>
            <person name="Ohtoshi R."/>
            <person name="Moran D.A.P."/>
            <person name="Shinohara A."/>
            <person name="Yoshida Y."/>
            <person name="Fujiwara M."/>
            <person name="Mori M."/>
            <person name="Tomita M."/>
            <person name="Arakawa K."/>
        </authorList>
    </citation>
    <scope>NUCLEOTIDE SEQUENCE [LARGE SCALE GENOMIC DNA]</scope>
</reference>
<gene>
    <name evidence="1" type="ORF">AVEN_47945_1</name>
</gene>
<dbReference type="OrthoDB" id="6569904at2759"/>
<evidence type="ECO:0000313" key="2">
    <source>
        <dbReference type="Proteomes" id="UP000499080"/>
    </source>
</evidence>
<name>A0A4Y2DSG5_ARAVE</name>
<organism evidence="1 2">
    <name type="scientific">Araneus ventricosus</name>
    <name type="common">Orbweaver spider</name>
    <name type="synonym">Epeira ventricosa</name>
    <dbReference type="NCBI Taxonomy" id="182803"/>
    <lineage>
        <taxon>Eukaryota</taxon>
        <taxon>Metazoa</taxon>
        <taxon>Ecdysozoa</taxon>
        <taxon>Arthropoda</taxon>
        <taxon>Chelicerata</taxon>
        <taxon>Arachnida</taxon>
        <taxon>Araneae</taxon>
        <taxon>Araneomorphae</taxon>
        <taxon>Entelegynae</taxon>
        <taxon>Araneoidea</taxon>
        <taxon>Araneidae</taxon>
        <taxon>Araneus</taxon>
    </lineage>
</organism>
<dbReference type="Proteomes" id="UP000499080">
    <property type="component" value="Unassembled WGS sequence"/>
</dbReference>
<comment type="caution">
    <text evidence="1">The sequence shown here is derived from an EMBL/GenBank/DDBJ whole genome shotgun (WGS) entry which is preliminary data.</text>
</comment>
<dbReference type="EMBL" id="BGPR01000406">
    <property type="protein sequence ID" value="GBM18555.1"/>
    <property type="molecule type" value="Genomic_DNA"/>
</dbReference>
<dbReference type="PANTHER" id="PTHR46060">
    <property type="entry name" value="MARINER MOS1 TRANSPOSASE-LIKE PROTEIN"/>
    <property type="match status" value="1"/>
</dbReference>
<dbReference type="Gene3D" id="3.30.420.10">
    <property type="entry name" value="Ribonuclease H-like superfamily/Ribonuclease H"/>
    <property type="match status" value="1"/>
</dbReference>
<protein>
    <recommendedName>
        <fullName evidence="3">Histone-lysine N-methyltransferase SETMAR</fullName>
    </recommendedName>
</protein>
<dbReference type="AlphaFoldDB" id="A0A4Y2DSG5"/>
<evidence type="ECO:0000313" key="1">
    <source>
        <dbReference type="EMBL" id="GBM18555.1"/>
    </source>
</evidence>
<dbReference type="PANTHER" id="PTHR46060:SF3">
    <property type="entry name" value="PROTEIN GVQW3"/>
    <property type="match status" value="1"/>
</dbReference>
<dbReference type="InterPro" id="IPR052709">
    <property type="entry name" value="Transposase-MT_Hybrid"/>
</dbReference>
<sequence>MQSYRNRRSYSTSSRYLLEQFKWDMSDHPAYSPDLATSDFNLFLELKNWFEDQSFQKMEELRSNVTAHVTSLTATFFEEGIGNLVYRQQGKWRKRKAKTKKENRKYINKQEKHKSELLGKQPLASIKIRSMCDASEDEAYLSSY</sequence>
<accession>A0A4Y2DSG5</accession>
<evidence type="ECO:0008006" key="3">
    <source>
        <dbReference type="Google" id="ProtNLM"/>
    </source>
</evidence>
<dbReference type="GO" id="GO:0003676">
    <property type="term" value="F:nucleic acid binding"/>
    <property type="evidence" value="ECO:0007669"/>
    <property type="project" value="InterPro"/>
</dbReference>
<dbReference type="InterPro" id="IPR036397">
    <property type="entry name" value="RNaseH_sf"/>
</dbReference>
<keyword evidence="2" id="KW-1185">Reference proteome</keyword>